<dbReference type="InterPro" id="IPR043595">
    <property type="entry name" value="FaeB/C/D"/>
</dbReference>
<dbReference type="GO" id="GO:0005576">
    <property type="term" value="C:extracellular region"/>
    <property type="evidence" value="ECO:0007669"/>
    <property type="project" value="UniProtKB-SubCell"/>
</dbReference>
<proteinExistence type="predicted"/>
<keyword evidence="10" id="KW-1185">Reference proteome</keyword>
<comment type="caution">
    <text evidence="9">The sequence shown here is derived from an EMBL/GenBank/DDBJ whole genome shotgun (WGS) entry which is preliminary data.</text>
</comment>
<keyword evidence="5" id="KW-0378">Hydrolase</keyword>
<dbReference type="Pfam" id="PF10503">
    <property type="entry name" value="Esterase_PHB"/>
    <property type="match status" value="1"/>
</dbReference>
<dbReference type="AlphaFoldDB" id="A0A3A3Z425"/>
<evidence type="ECO:0000256" key="6">
    <source>
        <dbReference type="ARBA" id="ARBA00023277"/>
    </source>
</evidence>
<dbReference type="GO" id="GO:0030600">
    <property type="term" value="F:feruloyl esterase activity"/>
    <property type="evidence" value="ECO:0007669"/>
    <property type="project" value="InterPro"/>
</dbReference>
<evidence type="ECO:0000256" key="8">
    <source>
        <dbReference type="SAM" id="SignalP"/>
    </source>
</evidence>
<dbReference type="GO" id="GO:0045493">
    <property type="term" value="P:xylan catabolic process"/>
    <property type="evidence" value="ECO:0007669"/>
    <property type="project" value="UniProtKB-KW"/>
</dbReference>
<dbReference type="PANTHER" id="PTHR38050">
    <property type="match status" value="1"/>
</dbReference>
<reference evidence="9 10" key="1">
    <citation type="submission" date="2018-09" db="EMBL/GenBank/DDBJ databases">
        <title>YIM 75000 draft genome.</title>
        <authorList>
            <person name="Tang S."/>
            <person name="Feng Y."/>
        </authorList>
    </citation>
    <scope>NUCLEOTIDE SEQUENCE [LARGE SCALE GENOMIC DNA]</scope>
    <source>
        <strain evidence="9 10">YIM 75000</strain>
    </source>
</reference>
<dbReference type="ESTHER" id="9actn-a0a3a3z425">
    <property type="family name" value="Esterase_phb"/>
</dbReference>
<name>A0A3A3Z425_9ACTN</name>
<keyword evidence="2" id="KW-0964">Secreted</keyword>
<keyword evidence="4 8" id="KW-0732">Signal</keyword>
<sequence>MPHRPRTLAAAAAAVLAAGLAVPAAAPALAAGGTAGASTGADGCTRPGWTGDRTLQVAFGGASYPVLVHVPAGADRHERLPVVLDLHGSSSNGPTQADISDLRDVADAHGFLAVAPTAAIPLAPADPPDPDGAWAWNVPGVPTTAGQFPPPGARDDVAYLERVLDVVQRRLCGDPDRSYATGFSGGGRMASALACRIPDRIAAVAPVAGLRAGRPDPDDVSVPEVEDCTPGRAVPVITFHGQQDQVNPYGGSPDLRWGYAVPVAVQAWARIDGCRRGPVATQLSEHVTRFAYDRCRDGARVVLHRISDGGHTWPGTDAALPGLGLVSQEVHASRTMWRFLSRFSL</sequence>
<gene>
    <name evidence="9" type="ORF">D5H78_11545</name>
</gene>
<keyword evidence="7" id="KW-0624">Polysaccharide degradation</keyword>
<dbReference type="Gene3D" id="3.40.50.1820">
    <property type="entry name" value="alpha/beta hydrolase"/>
    <property type="match status" value="1"/>
</dbReference>
<dbReference type="InterPro" id="IPR029058">
    <property type="entry name" value="AB_hydrolase_fold"/>
</dbReference>
<dbReference type="OrthoDB" id="9767239at2"/>
<feature type="chain" id="PRO_5017221639" evidence="8">
    <location>
        <begin position="31"/>
        <end position="345"/>
    </location>
</feature>
<evidence type="ECO:0000256" key="7">
    <source>
        <dbReference type="ARBA" id="ARBA00023326"/>
    </source>
</evidence>
<dbReference type="SUPFAM" id="SSF53474">
    <property type="entry name" value="alpha/beta-Hydrolases"/>
    <property type="match status" value="1"/>
</dbReference>
<evidence type="ECO:0000313" key="10">
    <source>
        <dbReference type="Proteomes" id="UP000265614"/>
    </source>
</evidence>
<accession>A0A3A3Z425</accession>
<organism evidence="9 10">
    <name type="scientific">Vallicoccus soli</name>
    <dbReference type="NCBI Taxonomy" id="2339232"/>
    <lineage>
        <taxon>Bacteria</taxon>
        <taxon>Bacillati</taxon>
        <taxon>Actinomycetota</taxon>
        <taxon>Actinomycetes</taxon>
        <taxon>Motilibacterales</taxon>
        <taxon>Vallicoccaceae</taxon>
        <taxon>Vallicoccus</taxon>
    </lineage>
</organism>
<evidence type="ECO:0000256" key="4">
    <source>
        <dbReference type="ARBA" id="ARBA00022729"/>
    </source>
</evidence>
<comment type="subcellular location">
    <subcellularLocation>
        <location evidence="1">Secreted</location>
    </subcellularLocation>
</comment>
<feature type="signal peptide" evidence="8">
    <location>
        <begin position="1"/>
        <end position="30"/>
    </location>
</feature>
<dbReference type="InterPro" id="IPR010126">
    <property type="entry name" value="Esterase_phb"/>
</dbReference>
<keyword evidence="6" id="KW-0119">Carbohydrate metabolism</keyword>
<protein>
    <submittedName>
        <fullName evidence="9">Polyhydroxybutyrate depolymerase</fullName>
    </submittedName>
</protein>
<evidence type="ECO:0000256" key="2">
    <source>
        <dbReference type="ARBA" id="ARBA00022525"/>
    </source>
</evidence>
<dbReference type="RefSeq" id="WP_119950647.1">
    <property type="nucleotide sequence ID" value="NZ_QZEZ01000005.1"/>
</dbReference>
<keyword evidence="3" id="KW-0858">Xylan degradation</keyword>
<dbReference type="PANTHER" id="PTHR38050:SF2">
    <property type="entry name" value="FERULOYL ESTERASE C-RELATED"/>
    <property type="match status" value="1"/>
</dbReference>
<evidence type="ECO:0000256" key="5">
    <source>
        <dbReference type="ARBA" id="ARBA00022801"/>
    </source>
</evidence>
<dbReference type="Proteomes" id="UP000265614">
    <property type="component" value="Unassembled WGS sequence"/>
</dbReference>
<dbReference type="EMBL" id="QZEZ01000005">
    <property type="protein sequence ID" value="RJK95297.1"/>
    <property type="molecule type" value="Genomic_DNA"/>
</dbReference>
<evidence type="ECO:0000256" key="1">
    <source>
        <dbReference type="ARBA" id="ARBA00004613"/>
    </source>
</evidence>
<evidence type="ECO:0000313" key="9">
    <source>
        <dbReference type="EMBL" id="RJK95297.1"/>
    </source>
</evidence>
<evidence type="ECO:0000256" key="3">
    <source>
        <dbReference type="ARBA" id="ARBA00022651"/>
    </source>
</evidence>